<gene>
    <name evidence="5" type="ORF">TSACC_3290</name>
</gene>
<dbReference type="InterPro" id="IPR036278">
    <property type="entry name" value="Sialidase_sf"/>
</dbReference>
<dbReference type="RefSeq" id="WP_075081058.1">
    <property type="nucleotide sequence ID" value="NZ_BDCO01000003.1"/>
</dbReference>
<dbReference type="InParanoid" id="A0A146GFI7"/>
<dbReference type="AlphaFoldDB" id="A0A146GFI7"/>
<reference evidence="6" key="1">
    <citation type="journal article" date="2017" name="Genome Announc.">
        <title>Draft Genome Sequence of Terrimicrobium sacchariphilum NM-5T, a Facultative Anaerobic Soil Bacterium of the Class Spartobacteria.</title>
        <authorList>
            <person name="Qiu Y.L."/>
            <person name="Tourlousse D.M."/>
            <person name="Matsuura N."/>
            <person name="Ohashi A."/>
            <person name="Sekiguchi Y."/>
        </authorList>
    </citation>
    <scope>NUCLEOTIDE SEQUENCE [LARGE SCALE GENOMIC DNA]</scope>
    <source>
        <strain evidence="6">NM-5</strain>
    </source>
</reference>
<name>A0A146GFI7_TERSA</name>
<keyword evidence="6" id="KW-1185">Reference proteome</keyword>
<organism evidence="5 6">
    <name type="scientific">Terrimicrobium sacchariphilum</name>
    <dbReference type="NCBI Taxonomy" id="690879"/>
    <lineage>
        <taxon>Bacteria</taxon>
        <taxon>Pseudomonadati</taxon>
        <taxon>Verrucomicrobiota</taxon>
        <taxon>Terrimicrobiia</taxon>
        <taxon>Terrimicrobiales</taxon>
        <taxon>Terrimicrobiaceae</taxon>
        <taxon>Terrimicrobium</taxon>
    </lineage>
</organism>
<dbReference type="Proteomes" id="UP000076023">
    <property type="component" value="Unassembled WGS sequence"/>
</dbReference>
<dbReference type="GO" id="GO:0016020">
    <property type="term" value="C:membrane"/>
    <property type="evidence" value="ECO:0007669"/>
    <property type="project" value="TreeGrafter"/>
</dbReference>
<dbReference type="InterPro" id="IPR011040">
    <property type="entry name" value="Sialidase"/>
</dbReference>
<dbReference type="CDD" id="cd15482">
    <property type="entry name" value="Sialidase_non-viral"/>
    <property type="match status" value="1"/>
</dbReference>
<evidence type="ECO:0000259" key="4">
    <source>
        <dbReference type="Pfam" id="PF13088"/>
    </source>
</evidence>
<comment type="caution">
    <text evidence="5">The sequence shown here is derived from an EMBL/GenBank/DDBJ whole genome shotgun (WGS) entry which is preliminary data.</text>
</comment>
<dbReference type="PANTHER" id="PTHR10628">
    <property type="entry name" value="SIALIDASE"/>
    <property type="match status" value="1"/>
</dbReference>
<evidence type="ECO:0000256" key="2">
    <source>
        <dbReference type="ARBA" id="ARBA00009348"/>
    </source>
</evidence>
<dbReference type="OrthoDB" id="9807193at2"/>
<comment type="similarity">
    <text evidence="2">Belongs to the glycosyl hydrolase 33 family.</text>
</comment>
<dbReference type="SUPFAM" id="SSF50939">
    <property type="entry name" value="Sialidases"/>
    <property type="match status" value="1"/>
</dbReference>
<evidence type="ECO:0000313" key="6">
    <source>
        <dbReference type="Proteomes" id="UP000076023"/>
    </source>
</evidence>
<sequence>MIAKYPVCRDDAIYHAWPDMALQGDRMICVFSECPDHGDRSYTRIMVTHSEDRGRTWTTKRPVTPGLTKHGPDDPHWNCPRVTALDDGRLVVIVDKVSGAGEGNKPGGRQTNWMFFSDDGGLTWSDAVPTPIEGIVPDKVTVLRYGSQPGRWLVSAQTCRADEKGEEIWRSYAWFSDNEGLSWTGPCFIAGRSDLKLCEGSFLELPDGELVCFFRENSRMGRDAYKVFSRDGGVTWEGLVEMPIPACHRPVAGMLQSGEVLVTYRYEPGGRGRRENWAQNVFASLTDVESCKARSRAEASTRVLPLDYDRADRPDTGYTGWVQFPDGEIHVVTYIVDDAPKGQIRGYAFRESAFRISSSD</sequence>
<evidence type="ECO:0000256" key="1">
    <source>
        <dbReference type="ARBA" id="ARBA00000427"/>
    </source>
</evidence>
<dbReference type="PANTHER" id="PTHR10628:SF30">
    <property type="entry name" value="EXO-ALPHA-SIALIDASE"/>
    <property type="match status" value="1"/>
</dbReference>
<dbReference type="Gene3D" id="2.120.10.10">
    <property type="match status" value="1"/>
</dbReference>
<comment type="catalytic activity">
    <reaction evidence="1">
        <text>Hydrolysis of alpha-(2-&gt;3)-, alpha-(2-&gt;6)-, alpha-(2-&gt;8)- glycosidic linkages of terminal sialic acid residues in oligosaccharides, glycoproteins, glycolipids, colominic acid and synthetic substrates.</text>
        <dbReference type="EC" id="3.2.1.18"/>
    </reaction>
</comment>
<dbReference type="GO" id="GO:0006689">
    <property type="term" value="P:ganglioside catabolic process"/>
    <property type="evidence" value="ECO:0007669"/>
    <property type="project" value="TreeGrafter"/>
</dbReference>
<proteinExistence type="inferred from homology"/>
<dbReference type="STRING" id="690879.TSACC_3290"/>
<accession>A0A146GFI7</accession>
<dbReference type="InterPro" id="IPR026856">
    <property type="entry name" value="Sialidase_fam"/>
</dbReference>
<dbReference type="GO" id="GO:0004308">
    <property type="term" value="F:exo-alpha-sialidase activity"/>
    <property type="evidence" value="ECO:0007669"/>
    <property type="project" value="UniProtKB-EC"/>
</dbReference>
<dbReference type="Pfam" id="PF13088">
    <property type="entry name" value="BNR_2"/>
    <property type="match status" value="1"/>
</dbReference>
<protein>
    <recommendedName>
        <fullName evidence="3">exo-alpha-sialidase</fullName>
        <ecNumber evidence="3">3.2.1.18</ecNumber>
    </recommendedName>
</protein>
<evidence type="ECO:0000313" key="5">
    <source>
        <dbReference type="EMBL" id="GAT35226.1"/>
    </source>
</evidence>
<dbReference type="GO" id="GO:0005737">
    <property type="term" value="C:cytoplasm"/>
    <property type="evidence" value="ECO:0007669"/>
    <property type="project" value="TreeGrafter"/>
</dbReference>
<dbReference type="EMBL" id="BDCO01000003">
    <property type="protein sequence ID" value="GAT35226.1"/>
    <property type="molecule type" value="Genomic_DNA"/>
</dbReference>
<feature type="domain" description="Sialidase" evidence="4">
    <location>
        <begin position="43"/>
        <end position="265"/>
    </location>
</feature>
<evidence type="ECO:0000256" key="3">
    <source>
        <dbReference type="ARBA" id="ARBA00012733"/>
    </source>
</evidence>
<dbReference type="EC" id="3.2.1.18" evidence="3"/>
<dbReference type="GO" id="GO:0009313">
    <property type="term" value="P:oligosaccharide catabolic process"/>
    <property type="evidence" value="ECO:0007669"/>
    <property type="project" value="TreeGrafter"/>
</dbReference>